<protein>
    <submittedName>
        <fullName evidence="2">Unannotated protein</fullName>
    </submittedName>
</protein>
<dbReference type="AlphaFoldDB" id="A0A6J6L9E1"/>
<feature type="region of interest" description="Disordered" evidence="1">
    <location>
        <begin position="1"/>
        <end position="26"/>
    </location>
</feature>
<evidence type="ECO:0000256" key="1">
    <source>
        <dbReference type="SAM" id="MobiDB-lite"/>
    </source>
</evidence>
<organism evidence="2">
    <name type="scientific">freshwater metagenome</name>
    <dbReference type="NCBI Taxonomy" id="449393"/>
    <lineage>
        <taxon>unclassified sequences</taxon>
        <taxon>metagenomes</taxon>
        <taxon>ecological metagenomes</taxon>
    </lineage>
</organism>
<sequence>MRVVSAPPSRSSKHSEMISASVQRRPSTSVVAQIEMRSSCGEARRALINSIVAPENSMIALMESSEKGAVEPSAGFCPDSCIVTSDHSRSFGHSSRGNPSLSPIKIAGSGDARDSIASHDPFAATSSISSLTIERIFPSICLTARGVNCRATSIRCCWCSGSSRLIIDVSSR</sequence>
<gene>
    <name evidence="2" type="ORF">UFOPK2143_01676</name>
</gene>
<proteinExistence type="predicted"/>
<evidence type="ECO:0000313" key="2">
    <source>
        <dbReference type="EMBL" id="CAB4658282.1"/>
    </source>
</evidence>
<name>A0A6J6L9E1_9ZZZZ</name>
<reference evidence="2" key="1">
    <citation type="submission" date="2020-05" db="EMBL/GenBank/DDBJ databases">
        <authorList>
            <person name="Chiriac C."/>
            <person name="Salcher M."/>
            <person name="Ghai R."/>
            <person name="Kavagutti S V."/>
        </authorList>
    </citation>
    <scope>NUCLEOTIDE SEQUENCE</scope>
</reference>
<dbReference type="EMBL" id="CAEZVV010000164">
    <property type="protein sequence ID" value="CAB4658282.1"/>
    <property type="molecule type" value="Genomic_DNA"/>
</dbReference>
<accession>A0A6J6L9E1</accession>